<accession>A0AAD8KJE6</accession>
<evidence type="ECO:0000256" key="1">
    <source>
        <dbReference type="SAM" id="SignalP"/>
    </source>
</evidence>
<reference evidence="2" key="1">
    <citation type="journal article" date="2023" name="bioRxiv">
        <title>Improved chromosome-level genome assembly for marigold (Tagetes erecta).</title>
        <authorList>
            <person name="Jiang F."/>
            <person name="Yuan L."/>
            <person name="Wang S."/>
            <person name="Wang H."/>
            <person name="Xu D."/>
            <person name="Wang A."/>
            <person name="Fan W."/>
        </authorList>
    </citation>
    <scope>NUCLEOTIDE SEQUENCE</scope>
    <source>
        <strain evidence="2">WSJ</strain>
        <tissue evidence="2">Leaf</tissue>
    </source>
</reference>
<keyword evidence="1" id="KW-0732">Signal</keyword>
<evidence type="ECO:0000313" key="2">
    <source>
        <dbReference type="EMBL" id="KAK1423849.1"/>
    </source>
</evidence>
<organism evidence="2 3">
    <name type="scientific">Tagetes erecta</name>
    <name type="common">African marigold</name>
    <dbReference type="NCBI Taxonomy" id="13708"/>
    <lineage>
        <taxon>Eukaryota</taxon>
        <taxon>Viridiplantae</taxon>
        <taxon>Streptophyta</taxon>
        <taxon>Embryophyta</taxon>
        <taxon>Tracheophyta</taxon>
        <taxon>Spermatophyta</taxon>
        <taxon>Magnoliopsida</taxon>
        <taxon>eudicotyledons</taxon>
        <taxon>Gunneridae</taxon>
        <taxon>Pentapetalae</taxon>
        <taxon>asterids</taxon>
        <taxon>campanulids</taxon>
        <taxon>Asterales</taxon>
        <taxon>Asteraceae</taxon>
        <taxon>Asteroideae</taxon>
        <taxon>Heliantheae alliance</taxon>
        <taxon>Tageteae</taxon>
        <taxon>Tagetes</taxon>
    </lineage>
</organism>
<protein>
    <submittedName>
        <fullName evidence="2">Uncharacterized protein</fullName>
    </submittedName>
</protein>
<keyword evidence="3" id="KW-1185">Reference proteome</keyword>
<name>A0AAD8KJE6_TARER</name>
<feature type="chain" id="PRO_5042276869" evidence="1">
    <location>
        <begin position="22"/>
        <end position="144"/>
    </location>
</feature>
<evidence type="ECO:0000313" key="3">
    <source>
        <dbReference type="Proteomes" id="UP001229421"/>
    </source>
</evidence>
<feature type="signal peptide" evidence="1">
    <location>
        <begin position="1"/>
        <end position="21"/>
    </location>
</feature>
<sequence length="144" mass="15878">MMISATKSMFPVMIMLTVISAHPLDTNNVFDPCSDTKVQKQDGFTIGLAFSSKDAFFSNQIQLSPCDSRLHLHETASRLAVFRPKVDELTFLTVNTSDLYPANLGVYMVAFAGRLYAARSMPVFVADKSNVITSFTLVIKTIST</sequence>
<proteinExistence type="predicted"/>
<gene>
    <name evidence="2" type="ORF">QVD17_19158</name>
</gene>
<dbReference type="EMBL" id="JAUHHV010000005">
    <property type="protein sequence ID" value="KAK1423849.1"/>
    <property type="molecule type" value="Genomic_DNA"/>
</dbReference>
<dbReference type="Proteomes" id="UP001229421">
    <property type="component" value="Unassembled WGS sequence"/>
</dbReference>
<dbReference type="AlphaFoldDB" id="A0AAD8KJE6"/>
<comment type="caution">
    <text evidence="2">The sequence shown here is derived from an EMBL/GenBank/DDBJ whole genome shotgun (WGS) entry which is preliminary data.</text>
</comment>